<organism evidence="3 4">
    <name type="scientific">Symbiodinium necroappetens</name>
    <dbReference type="NCBI Taxonomy" id="1628268"/>
    <lineage>
        <taxon>Eukaryota</taxon>
        <taxon>Sar</taxon>
        <taxon>Alveolata</taxon>
        <taxon>Dinophyceae</taxon>
        <taxon>Suessiales</taxon>
        <taxon>Symbiodiniaceae</taxon>
        <taxon>Symbiodinium</taxon>
    </lineage>
</organism>
<dbReference type="Proteomes" id="UP000601435">
    <property type="component" value="Unassembled WGS sequence"/>
</dbReference>
<reference evidence="3" key="1">
    <citation type="submission" date="2021-02" db="EMBL/GenBank/DDBJ databases">
        <authorList>
            <person name="Dougan E. K."/>
            <person name="Rhodes N."/>
            <person name="Thang M."/>
            <person name="Chan C."/>
        </authorList>
    </citation>
    <scope>NUCLEOTIDE SEQUENCE</scope>
</reference>
<evidence type="ECO:0000256" key="1">
    <source>
        <dbReference type="SAM" id="Coils"/>
    </source>
</evidence>
<feature type="non-terminal residue" evidence="3">
    <location>
        <position position="1"/>
    </location>
</feature>
<name>A0A812Y8U6_9DINO</name>
<proteinExistence type="predicted"/>
<feature type="compositionally biased region" description="Basic and acidic residues" evidence="2">
    <location>
        <begin position="369"/>
        <end position="385"/>
    </location>
</feature>
<gene>
    <name evidence="3" type="ORF">SNEC2469_LOCUS22158</name>
</gene>
<dbReference type="EMBL" id="CAJNJA010039949">
    <property type="protein sequence ID" value="CAE7761438.1"/>
    <property type="molecule type" value="Genomic_DNA"/>
</dbReference>
<feature type="coiled-coil region" evidence="1">
    <location>
        <begin position="113"/>
        <end position="168"/>
    </location>
</feature>
<sequence length="737" mass="80717">MWCAVTPNAARGYGLTEQPSLSGGSRGEAGVLAAIHKHWSSLDAKLQEELTAQGLRVKPPQKEADDLQEACRQHLASLPESIQKLVQEPKQELTYGEAVSDLSKKFKLETSQLRDLVQQSITLQERIDKAKQSYEELLRSMQVLTEKLQTKQAEVEALQKQLQSKLSESDVPPAKPEEVQTFDAFFAALEKAGLQLDEAQRNKVKEHLVEPPLLGVQVKKRRLEEGTGEEPGESMQQGFSMPLRVDQLAILRALPEQRSVDGEWQMPRRFAKPREACFDCCTLSGPQFFNLAAADAEVEHVAVSGEAVAGDSEGDWTSEGDQQAPVGGFVTVTFGRGFSSPRGERFEPTRSGMPCEPGQFKGGQQGSQERVEDLSSHEAPKARDSVQHVEATVSQQQVQCEVFEQRGKHEPGAEEVLVAQQEEVVPLISPEVVIVEASPEDKPSGDSAQEQEASRLCEDISVLLLPLKPGVAVPAEVERKLVVLIERGTVEALQWKLIGAGYEAIGVQAQGLAYTLISLYLKDTEGPTGPRNAQILASLVAYVRELPEPWIIGRLITAGEITCTQGEGNELDFVLVSRCIEAAVTLTVDWQVPWKPHAALKLIVAGAGVADPRWRLPQFAKLSGDVSERDWPEVGAVTPHIMGQVGQDGVSSALARWAKAMEVCRGDPQGRGYQVDKVWGTVQETRFVQASTATAAGWWSRMRRCIITLQGQLSRNTWEQVQGNAEAADAFLQRAVG</sequence>
<comment type="caution">
    <text evidence="3">The sequence shown here is derived from an EMBL/GenBank/DDBJ whole genome shotgun (WGS) entry which is preliminary data.</text>
</comment>
<keyword evidence="4" id="KW-1185">Reference proteome</keyword>
<dbReference type="AlphaFoldDB" id="A0A812Y8U6"/>
<feature type="region of interest" description="Disordered" evidence="2">
    <location>
        <begin position="337"/>
        <end position="385"/>
    </location>
</feature>
<keyword evidence="1" id="KW-0175">Coiled coil</keyword>
<dbReference type="OrthoDB" id="426406at2759"/>
<evidence type="ECO:0000256" key="2">
    <source>
        <dbReference type="SAM" id="MobiDB-lite"/>
    </source>
</evidence>
<protein>
    <submittedName>
        <fullName evidence="3">Uncharacterized protein</fullName>
    </submittedName>
</protein>
<accession>A0A812Y8U6</accession>
<evidence type="ECO:0000313" key="4">
    <source>
        <dbReference type="Proteomes" id="UP000601435"/>
    </source>
</evidence>
<evidence type="ECO:0000313" key="3">
    <source>
        <dbReference type="EMBL" id="CAE7761438.1"/>
    </source>
</evidence>